<sequence length="45" mass="4837">KAANTTAEGKNDKSATVKTPNIRGKGKQHDEVAPMEIIPKNNYNG</sequence>
<reference evidence="2 3" key="1">
    <citation type="journal article" date="2018" name="Front. Plant Sci.">
        <title>Red Clover (Trifolium pratense) and Zigzag Clover (T. medium) - A Picture of Genomic Similarities and Differences.</title>
        <authorList>
            <person name="Dluhosova J."/>
            <person name="Istvanek J."/>
            <person name="Nedelnik J."/>
            <person name="Repkova J."/>
        </authorList>
    </citation>
    <scope>NUCLEOTIDE SEQUENCE [LARGE SCALE GENOMIC DNA]</scope>
    <source>
        <strain evidence="3">cv. 10/8</strain>
        <tissue evidence="2">Leaf</tissue>
    </source>
</reference>
<comment type="caution">
    <text evidence="2">The sequence shown here is derived from an EMBL/GenBank/DDBJ whole genome shotgun (WGS) entry which is preliminary data.</text>
</comment>
<dbReference type="AlphaFoldDB" id="A0A392VKW7"/>
<dbReference type="Proteomes" id="UP000265520">
    <property type="component" value="Unassembled WGS sequence"/>
</dbReference>
<evidence type="ECO:0000313" key="2">
    <source>
        <dbReference type="EMBL" id="MCI88019.1"/>
    </source>
</evidence>
<name>A0A392VKW7_9FABA</name>
<organism evidence="2 3">
    <name type="scientific">Trifolium medium</name>
    <dbReference type="NCBI Taxonomy" id="97028"/>
    <lineage>
        <taxon>Eukaryota</taxon>
        <taxon>Viridiplantae</taxon>
        <taxon>Streptophyta</taxon>
        <taxon>Embryophyta</taxon>
        <taxon>Tracheophyta</taxon>
        <taxon>Spermatophyta</taxon>
        <taxon>Magnoliopsida</taxon>
        <taxon>eudicotyledons</taxon>
        <taxon>Gunneridae</taxon>
        <taxon>Pentapetalae</taxon>
        <taxon>rosids</taxon>
        <taxon>fabids</taxon>
        <taxon>Fabales</taxon>
        <taxon>Fabaceae</taxon>
        <taxon>Papilionoideae</taxon>
        <taxon>50 kb inversion clade</taxon>
        <taxon>NPAAA clade</taxon>
        <taxon>Hologalegina</taxon>
        <taxon>IRL clade</taxon>
        <taxon>Trifolieae</taxon>
        <taxon>Trifolium</taxon>
    </lineage>
</organism>
<dbReference type="EMBL" id="LXQA011181456">
    <property type="protein sequence ID" value="MCI88019.1"/>
    <property type="molecule type" value="Genomic_DNA"/>
</dbReference>
<protein>
    <submittedName>
        <fullName evidence="2">Uncharacterized protein</fullName>
    </submittedName>
</protein>
<proteinExistence type="predicted"/>
<evidence type="ECO:0000256" key="1">
    <source>
        <dbReference type="SAM" id="MobiDB-lite"/>
    </source>
</evidence>
<accession>A0A392VKW7</accession>
<feature type="non-terminal residue" evidence="2">
    <location>
        <position position="1"/>
    </location>
</feature>
<feature type="region of interest" description="Disordered" evidence="1">
    <location>
        <begin position="1"/>
        <end position="32"/>
    </location>
</feature>
<evidence type="ECO:0000313" key="3">
    <source>
        <dbReference type="Proteomes" id="UP000265520"/>
    </source>
</evidence>
<keyword evidence="3" id="KW-1185">Reference proteome</keyword>